<dbReference type="SUPFAM" id="SSF54001">
    <property type="entry name" value="Cysteine proteinases"/>
    <property type="match status" value="1"/>
</dbReference>
<dbReference type="InterPro" id="IPR025403">
    <property type="entry name" value="TgpA-like_C"/>
</dbReference>
<dbReference type="AlphaFoldDB" id="A0AA96WH38"/>
<sequence>MSSPLHQRQSSTPALLNLPVLKQIWLRLEEQPRPEPEDSLLLRILVQALVTVGILATDLAAADSVDTLRISLWAVPVSALGATWSWYQRRKRNIPVKFCIAIAMLIALGVFFVRLWGERNDTRLALATLLIHLQVFHSFDLPRRKDLGYSVVIGLILLGVAATLSQTLTFAPLLLLFLAIAIPVLVLDYRSRLGLPTQGVHLGLGLTSKRFGQFLAIVLSLGLVIFLMMPRLPGYQLRSFPVSAPIPLPQQYNSSTIINPGYVQEGNNGTGSGGSASGLNSAAGPGELNKDFYYGFNSKINQNLRGTMTPRVVMRVRSQAPGFWRVLAFDRYTGQGWEISRNAEEQVEKLERPEWSFRFSLPWSVTLNRTKEVIQTYTVVSDLPNLIPVLYEPKELYFPTNVVAMDKEGGLRSPVSLSEGLTYTVVSEVPYRDRTRLNQAPVRPPASIGTYYLQLPSRVTEPLRQQTEAILARAPKPLTTPYEKALYLAQYLKQNYKIQPDLPFFEPNEDLALAFLTQYNGGYPDHFATTLTVMLRSIGIPARLVMGFGAGRFNPFTGFYVVRNVDAHAMTEVYFHKYGWFTFDPIPGHELLPASIEESSSFGVLQQFWNWVAGWLPSPLTGWLNQLFEQIAAGLGWGLMALTAFFSQGWVGMLFGIGLITGLAFLGWLGWSAWQAWRYRRWLAKLPPMEAIYQQMLQYLAQQGLQKQAAQTPLEYAADCRTRYPNEQAKAINEISQAYVHWRYGGQRPNLTELKELLGRLQPSRSGKP</sequence>
<feature type="transmembrane region" description="Helical" evidence="1">
    <location>
        <begin position="650"/>
        <end position="671"/>
    </location>
</feature>
<organism evidence="3">
    <name type="scientific">Leptolyngbya sp. NK1-12</name>
    <dbReference type="NCBI Taxonomy" id="2547451"/>
    <lineage>
        <taxon>Bacteria</taxon>
        <taxon>Bacillati</taxon>
        <taxon>Cyanobacteriota</taxon>
        <taxon>Cyanophyceae</taxon>
        <taxon>Leptolyngbyales</taxon>
        <taxon>Leptolyngbyaceae</taxon>
        <taxon>Leptolyngbya group</taxon>
        <taxon>Leptolyngbya</taxon>
    </lineage>
</organism>
<protein>
    <submittedName>
        <fullName evidence="3">DUF3488 domain-containing protein</fullName>
    </submittedName>
</protein>
<evidence type="ECO:0000259" key="2">
    <source>
        <dbReference type="SMART" id="SM00460"/>
    </source>
</evidence>
<dbReference type="InterPro" id="IPR021878">
    <property type="entry name" value="TgpA_N"/>
</dbReference>
<dbReference type="PANTHER" id="PTHR42736:SF1">
    <property type="entry name" value="PROTEIN-GLUTAMINE GAMMA-GLUTAMYLTRANSFERASE"/>
    <property type="match status" value="1"/>
</dbReference>
<dbReference type="PANTHER" id="PTHR42736">
    <property type="entry name" value="PROTEIN-GLUTAMINE GAMMA-GLUTAMYLTRANSFERASE"/>
    <property type="match status" value="1"/>
</dbReference>
<feature type="transmembrane region" description="Helical" evidence="1">
    <location>
        <begin position="146"/>
        <end position="164"/>
    </location>
</feature>
<name>A0AA96WH38_9CYAN</name>
<dbReference type="Pfam" id="PF13559">
    <property type="entry name" value="DUF4129"/>
    <property type="match status" value="1"/>
</dbReference>
<gene>
    <name evidence="3" type="ORF">HJG54_04640</name>
</gene>
<dbReference type="Pfam" id="PF11992">
    <property type="entry name" value="TgpA_N"/>
    <property type="match status" value="1"/>
</dbReference>
<feature type="transmembrane region" description="Helical" evidence="1">
    <location>
        <begin position="40"/>
        <end position="62"/>
    </location>
</feature>
<evidence type="ECO:0000256" key="1">
    <source>
        <dbReference type="SAM" id="Phobius"/>
    </source>
</evidence>
<dbReference type="EMBL" id="CP053586">
    <property type="protein sequence ID" value="WNZ22221.1"/>
    <property type="molecule type" value="Genomic_DNA"/>
</dbReference>
<dbReference type="InterPro" id="IPR038765">
    <property type="entry name" value="Papain-like_cys_pep_sf"/>
</dbReference>
<keyword evidence="1" id="KW-1133">Transmembrane helix</keyword>
<reference evidence="3" key="1">
    <citation type="submission" date="2020-05" db="EMBL/GenBank/DDBJ databases">
        <authorList>
            <person name="Zhu T."/>
            <person name="Keshari N."/>
            <person name="Lu X."/>
        </authorList>
    </citation>
    <scope>NUCLEOTIDE SEQUENCE</scope>
    <source>
        <strain evidence="3">NK1-12</strain>
    </source>
</reference>
<accession>A0AA96WH38</accession>
<dbReference type="InterPro" id="IPR002931">
    <property type="entry name" value="Transglutaminase-like"/>
</dbReference>
<feature type="transmembrane region" description="Helical" evidence="1">
    <location>
        <begin position="211"/>
        <end position="229"/>
    </location>
</feature>
<dbReference type="Gene3D" id="3.10.620.30">
    <property type="match status" value="1"/>
</dbReference>
<keyword evidence="1" id="KW-0472">Membrane</keyword>
<dbReference type="RefSeq" id="WP_316433636.1">
    <property type="nucleotide sequence ID" value="NZ_CP053586.1"/>
</dbReference>
<dbReference type="InterPro" id="IPR052901">
    <property type="entry name" value="Bact_TGase-like"/>
</dbReference>
<keyword evidence="1" id="KW-0812">Transmembrane</keyword>
<evidence type="ECO:0000313" key="3">
    <source>
        <dbReference type="EMBL" id="WNZ22221.1"/>
    </source>
</evidence>
<feature type="transmembrane region" description="Helical" evidence="1">
    <location>
        <begin position="94"/>
        <end position="116"/>
    </location>
</feature>
<feature type="domain" description="Transglutaminase-like" evidence="2">
    <location>
        <begin position="516"/>
        <end position="587"/>
    </location>
</feature>
<proteinExistence type="predicted"/>
<feature type="transmembrane region" description="Helical" evidence="1">
    <location>
        <begin position="170"/>
        <end position="190"/>
    </location>
</feature>
<dbReference type="Pfam" id="PF01841">
    <property type="entry name" value="Transglut_core"/>
    <property type="match status" value="1"/>
</dbReference>
<dbReference type="SMART" id="SM00460">
    <property type="entry name" value="TGc"/>
    <property type="match status" value="1"/>
</dbReference>